<dbReference type="GO" id="GO:0008270">
    <property type="term" value="F:zinc ion binding"/>
    <property type="evidence" value="ECO:0007669"/>
    <property type="project" value="UniProtKB-KW"/>
</dbReference>
<dbReference type="InterPro" id="IPR000571">
    <property type="entry name" value="Znf_CCCH"/>
</dbReference>
<proteinExistence type="predicted"/>
<dbReference type="EMBL" id="MN739858">
    <property type="protein sequence ID" value="QHT74721.1"/>
    <property type="molecule type" value="Genomic_DNA"/>
</dbReference>
<evidence type="ECO:0000256" key="2">
    <source>
        <dbReference type="ARBA" id="ARBA00022771"/>
    </source>
</evidence>
<keyword evidence="3" id="KW-0862">Zinc</keyword>
<name>A0A6C0H2E7_9ZZZZ</name>
<feature type="domain" description="C3H1-type" evidence="4">
    <location>
        <begin position="338"/>
        <end position="366"/>
    </location>
</feature>
<organism evidence="5">
    <name type="scientific">viral metagenome</name>
    <dbReference type="NCBI Taxonomy" id="1070528"/>
    <lineage>
        <taxon>unclassified sequences</taxon>
        <taxon>metagenomes</taxon>
        <taxon>organismal metagenomes</taxon>
    </lineage>
</organism>
<protein>
    <recommendedName>
        <fullName evidence="4">C3H1-type domain-containing protein</fullName>
    </recommendedName>
</protein>
<keyword evidence="1" id="KW-0479">Metal-binding</keyword>
<reference evidence="5" key="1">
    <citation type="journal article" date="2020" name="Nature">
        <title>Giant virus diversity and host interactions through global metagenomics.</title>
        <authorList>
            <person name="Schulz F."/>
            <person name="Roux S."/>
            <person name="Paez-Espino D."/>
            <person name="Jungbluth S."/>
            <person name="Walsh D.A."/>
            <person name="Denef V.J."/>
            <person name="McMahon K.D."/>
            <person name="Konstantinidis K.T."/>
            <person name="Eloe-Fadrosh E.A."/>
            <person name="Kyrpides N.C."/>
            <person name="Woyke T."/>
        </authorList>
    </citation>
    <scope>NUCLEOTIDE SEQUENCE</scope>
    <source>
        <strain evidence="5">GVMAG-M-3300023179-62</strain>
    </source>
</reference>
<evidence type="ECO:0000259" key="4">
    <source>
        <dbReference type="PROSITE" id="PS50103"/>
    </source>
</evidence>
<evidence type="ECO:0000256" key="3">
    <source>
        <dbReference type="ARBA" id="ARBA00022833"/>
    </source>
</evidence>
<sequence length="468" mass="53598">MKQSFYDDSEYNPEYNTEYDLQIKKRSFYTPRPMQLARKHCNCVKCEWRGQEKQCEQKYVTFSEMKAFYKEQIQNTFSRIKAEEIKESKQKQEIVSNLEKDTHDQEKMRPLNYGSLIKKSSNEPTTDLIPQSCDEIPEPTNSEIESLTKEVPLLVIKSRMCNSVGTGKQCVHKSNCRFAHSISELEFSICSFGSECFKVKKQSNGIYTNCGVQRKYCDRKHPDETKENVCVRMGLLRFKQIPPVKKESIFIKTDLSVREPAWQKPIFLVAPKALDKSVREPAWQKPIFLVAPKALDKSVREPAWQKPIFLVAPKALDKSVLNNAMSTLANKKLISDHLVRTRMCNSVGTGKTCPHKQNCRFAHSVSELEIPKCLLGSACKYVILQPNGVYTTVKGKFCNRKHPGETNENFCERTDTSKVVSPWKKEIPFVQNKAVDDLVIRVSNVFAMEAIELAVNSGNNNITLEIIN</sequence>
<evidence type="ECO:0000313" key="5">
    <source>
        <dbReference type="EMBL" id="QHT74721.1"/>
    </source>
</evidence>
<dbReference type="Gene3D" id="4.10.1000.10">
    <property type="entry name" value="Zinc finger, CCCH-type"/>
    <property type="match status" value="1"/>
</dbReference>
<evidence type="ECO:0000256" key="1">
    <source>
        <dbReference type="ARBA" id="ARBA00022723"/>
    </source>
</evidence>
<keyword evidence="2" id="KW-0863">Zinc-finger</keyword>
<feature type="domain" description="C3H1-type" evidence="4">
    <location>
        <begin position="156"/>
        <end position="183"/>
    </location>
</feature>
<dbReference type="InterPro" id="IPR036855">
    <property type="entry name" value="Znf_CCCH_sf"/>
</dbReference>
<dbReference type="SUPFAM" id="SSF90229">
    <property type="entry name" value="CCCH zinc finger"/>
    <property type="match status" value="2"/>
</dbReference>
<dbReference type="PROSITE" id="PS50103">
    <property type="entry name" value="ZF_C3H1"/>
    <property type="match status" value="2"/>
</dbReference>
<dbReference type="AlphaFoldDB" id="A0A6C0H2E7"/>
<accession>A0A6C0H2E7</accession>